<proteinExistence type="predicted"/>
<dbReference type="RefSeq" id="WP_000039126.1">
    <property type="nucleotide sequence ID" value="NZ_CP013278.1"/>
</dbReference>
<reference evidence="3" key="1">
    <citation type="journal article" date="2017" name="Res. Microbiol.">
        <title>Comparative genomics of extrachromosomal elements in Bacillus thuringiensis subsp. israelensis.</title>
        <authorList>
            <person name="Bolotin A."/>
            <person name="Gillis A."/>
            <person name="Sanchis V."/>
            <person name="Nielsen-LeRoux C."/>
            <person name="Mahillon J."/>
            <person name="Lereclus D."/>
            <person name="Sorokin A."/>
        </authorList>
    </citation>
    <scope>NUCLEOTIDE SEQUENCE</scope>
    <source>
        <strain evidence="3">AM65-52</strain>
        <plasmid evidence="3">pAM65-52-3-235K</plasmid>
    </source>
</reference>
<sequence>MSKKRINIKDVTNEEFYKLPKVLIWKKQYRENLSSGAKLLYMLVRDRFNLSIYTTQMSVANGSEAPAFIDEKGDIYCILDNQEIEFSLNISNKTVTKFMDELIAEELVSTEAVDGGANRIYLNEPDSSGASLAHFLGEKEYYKHVKMRKKKKKEPLKTLEECIAAAKDKYGVKKEGSKNSTPGEGEIPVPGVGENTPPSDGEIPPPGDEDIPALGEEKVHTNDLYSSYPYPSEIYPNENDPNLNKSSKSKTEEEPLEDEQGETIVSRRNNYALLDSILEQVRICPDLKALNVVKKTLAEAEIASFHKVDVLNAIGRHAMNVKKYLSQGEVIEYEPAFFANNLVDRIRENAMKRQNESEKQQKLEDQKSFECNESAVYNWREAK</sequence>
<dbReference type="Pfam" id="PF06970">
    <property type="entry name" value="RepA_N"/>
    <property type="match status" value="1"/>
</dbReference>
<feature type="compositionally biased region" description="Low complexity" evidence="1">
    <location>
        <begin position="182"/>
        <end position="194"/>
    </location>
</feature>
<keyword evidence="3" id="KW-0614">Plasmid</keyword>
<dbReference type="PATRIC" id="fig|1430.6.peg.2150"/>
<feature type="domain" description="Replication initiator A N-terminal" evidence="2">
    <location>
        <begin position="15"/>
        <end position="102"/>
    </location>
</feature>
<protein>
    <submittedName>
        <fullName evidence="3">Replication initiator A domain-containing protein</fullName>
    </submittedName>
</protein>
<feature type="compositionally biased region" description="Low complexity" evidence="1">
    <location>
        <begin position="225"/>
        <end position="236"/>
    </location>
</feature>
<evidence type="ECO:0000313" key="3">
    <source>
        <dbReference type="EMBL" id="AND28494.1"/>
    </source>
</evidence>
<dbReference type="AlphaFoldDB" id="A0A160LJW0"/>
<dbReference type="EMBL" id="CP013278">
    <property type="protein sequence ID" value="AND28494.1"/>
    <property type="molecule type" value="Genomic_DNA"/>
</dbReference>
<geneLocation type="plasmid" evidence="3">
    <name>pAM65-52-3-235K</name>
</geneLocation>
<feature type="region of interest" description="Disordered" evidence="1">
    <location>
        <begin position="171"/>
        <end position="263"/>
    </location>
</feature>
<organism evidence="3">
    <name type="scientific">Bacillus thuringiensis subsp. israelensis</name>
    <dbReference type="NCBI Taxonomy" id="1430"/>
    <lineage>
        <taxon>Bacteria</taxon>
        <taxon>Bacillati</taxon>
        <taxon>Bacillota</taxon>
        <taxon>Bacilli</taxon>
        <taxon>Bacillales</taxon>
        <taxon>Bacillaceae</taxon>
        <taxon>Bacillus</taxon>
        <taxon>Bacillus cereus group</taxon>
    </lineage>
</organism>
<name>A0A160LJW0_BACTI</name>
<evidence type="ECO:0000256" key="1">
    <source>
        <dbReference type="SAM" id="MobiDB-lite"/>
    </source>
</evidence>
<evidence type="ECO:0000259" key="2">
    <source>
        <dbReference type="Pfam" id="PF06970"/>
    </source>
</evidence>
<accession>A0A160LJW0</accession>
<dbReference type="InterPro" id="IPR010724">
    <property type="entry name" value="RepA_N"/>
</dbReference>
<gene>
    <name evidence="3" type="ORF">ATN07_32720</name>
</gene>